<reference evidence="2" key="1">
    <citation type="submission" date="2022-07" db="EMBL/GenBank/DDBJ databases">
        <title>Genome analysis of Parmales, a sister group of diatoms, reveals the evolutionary specialization of diatoms from phago-mixotrophs to photoautotrophs.</title>
        <authorList>
            <person name="Ban H."/>
            <person name="Sato S."/>
            <person name="Yoshikawa S."/>
            <person name="Kazumasa Y."/>
            <person name="Nakamura Y."/>
            <person name="Ichinomiya M."/>
            <person name="Saitoh K."/>
            <person name="Sato N."/>
            <person name="Blanc-Mathieu R."/>
            <person name="Endo H."/>
            <person name="Kuwata A."/>
            <person name="Ogata H."/>
        </authorList>
    </citation>
    <scope>NUCLEOTIDE SEQUENCE</scope>
</reference>
<organism evidence="2 3">
    <name type="scientific">Triparma retinervis</name>
    <dbReference type="NCBI Taxonomy" id="2557542"/>
    <lineage>
        <taxon>Eukaryota</taxon>
        <taxon>Sar</taxon>
        <taxon>Stramenopiles</taxon>
        <taxon>Ochrophyta</taxon>
        <taxon>Bolidophyceae</taxon>
        <taxon>Parmales</taxon>
        <taxon>Triparmaceae</taxon>
        <taxon>Triparma</taxon>
    </lineage>
</organism>
<protein>
    <submittedName>
        <fullName evidence="2">Uncharacterized protein</fullName>
    </submittedName>
</protein>
<gene>
    <name evidence="2" type="ORF">TrRE_jg4927</name>
</gene>
<keyword evidence="3" id="KW-1185">Reference proteome</keyword>
<proteinExistence type="predicted"/>
<dbReference type="EMBL" id="BRXZ01000194">
    <property type="protein sequence ID" value="GMI07177.1"/>
    <property type="molecule type" value="Genomic_DNA"/>
</dbReference>
<evidence type="ECO:0000256" key="1">
    <source>
        <dbReference type="SAM" id="MobiDB-lite"/>
    </source>
</evidence>
<feature type="region of interest" description="Disordered" evidence="1">
    <location>
        <begin position="145"/>
        <end position="167"/>
    </location>
</feature>
<evidence type="ECO:0000313" key="3">
    <source>
        <dbReference type="Proteomes" id="UP001165082"/>
    </source>
</evidence>
<dbReference type="AlphaFoldDB" id="A0A9W7CIL8"/>
<dbReference type="OrthoDB" id="10322058at2759"/>
<sequence length="167" mass="18095">MGGFFSSDCPKGTTKKGWWKAHCYANDGFYLKNSSGNIAKGNTGLNCNQQHAGDDCWWTMRDNGIPAFCIDGHVYTQGWATNNNLAENACNDLFDTSCKEQWCPQVGTQAVEVRPITKTLSGEGEVIIGAAALFAVGGAFMGRRGMRKSPQQGEQMKKENEMGGGIV</sequence>
<dbReference type="Proteomes" id="UP001165082">
    <property type="component" value="Unassembled WGS sequence"/>
</dbReference>
<evidence type="ECO:0000313" key="2">
    <source>
        <dbReference type="EMBL" id="GMI07177.1"/>
    </source>
</evidence>
<name>A0A9W7CIL8_9STRA</name>
<accession>A0A9W7CIL8</accession>
<comment type="caution">
    <text evidence="2">The sequence shown here is derived from an EMBL/GenBank/DDBJ whole genome shotgun (WGS) entry which is preliminary data.</text>
</comment>